<evidence type="ECO:0000313" key="1">
    <source>
        <dbReference type="EMBL" id="SMX54574.1"/>
    </source>
</evidence>
<dbReference type="AlphaFoldDB" id="A0A1Y6K4N6"/>
<dbReference type="KEGG" id="abat:CFX1CAM_1509"/>
<dbReference type="Proteomes" id="UP000195514">
    <property type="component" value="Chromosome I"/>
</dbReference>
<reference evidence="2" key="1">
    <citation type="submission" date="2017-05" db="EMBL/GenBank/DDBJ databases">
        <authorList>
            <person name="Kirkegaard R."/>
            <person name="Mcilroy J S."/>
        </authorList>
    </citation>
    <scope>NUCLEOTIDE SEQUENCE [LARGE SCALE GENOMIC DNA]</scope>
</reference>
<organism evidence="1 2">
    <name type="scientific">Candidatus Brevifilum fermentans</name>
    <dbReference type="NCBI Taxonomy" id="1986204"/>
    <lineage>
        <taxon>Bacteria</taxon>
        <taxon>Bacillati</taxon>
        <taxon>Chloroflexota</taxon>
        <taxon>Anaerolineae</taxon>
        <taxon>Anaerolineales</taxon>
        <taxon>Anaerolineaceae</taxon>
        <taxon>Candidatus Brevifilum</taxon>
    </lineage>
</organism>
<evidence type="ECO:0000313" key="2">
    <source>
        <dbReference type="Proteomes" id="UP000195514"/>
    </source>
</evidence>
<dbReference type="EMBL" id="LT859958">
    <property type="protein sequence ID" value="SMX54574.1"/>
    <property type="molecule type" value="Genomic_DNA"/>
</dbReference>
<accession>A0A1Y6K4N6</accession>
<proteinExistence type="predicted"/>
<protein>
    <submittedName>
        <fullName evidence="1">Uncharacterized protein</fullName>
    </submittedName>
</protein>
<keyword evidence="2" id="KW-1185">Reference proteome</keyword>
<gene>
    <name evidence="1" type="ORF">CFX1CAM_1509</name>
</gene>
<sequence>MRESSHYFVIGDPFYVNKPCKTTTDQKKTPGTEAKKNKAIPFHNTWDRFANQPRSCSSQFAAL</sequence>
<name>A0A1Y6K4N6_9CHLR</name>